<reference evidence="2" key="2">
    <citation type="submission" date="2010-07" db="EMBL/GenBank/DDBJ databases">
        <authorList>
            <consortium name="The Broad Institute Genome Sequencing Platform"/>
            <consortium name="Broad Institute Genome Sequencing Center for Infectious Disease"/>
            <person name="Ma L.-J."/>
            <person name="Dead R."/>
            <person name="Young S."/>
            <person name="Zeng Q."/>
            <person name="Koehrsen M."/>
            <person name="Alvarado L."/>
            <person name="Berlin A."/>
            <person name="Chapman S.B."/>
            <person name="Chen Z."/>
            <person name="Freedman E."/>
            <person name="Gellesch M."/>
            <person name="Goldberg J."/>
            <person name="Griggs A."/>
            <person name="Gujja S."/>
            <person name="Heilman E.R."/>
            <person name="Heiman D."/>
            <person name="Hepburn T."/>
            <person name="Howarth C."/>
            <person name="Jen D."/>
            <person name="Larson L."/>
            <person name="Mehta T."/>
            <person name="Neiman D."/>
            <person name="Pearson M."/>
            <person name="Roberts A."/>
            <person name="Saif S."/>
            <person name="Shea T."/>
            <person name="Shenoy N."/>
            <person name="Sisk P."/>
            <person name="Stolte C."/>
            <person name="Sykes S."/>
            <person name="Walk T."/>
            <person name="White J."/>
            <person name="Yandava C."/>
            <person name="Haas B."/>
            <person name="Nusbaum C."/>
            <person name="Birren B."/>
        </authorList>
    </citation>
    <scope>NUCLEOTIDE SEQUENCE</scope>
    <source>
        <strain evidence="2">R3-111a-1</strain>
    </source>
</reference>
<protein>
    <submittedName>
        <fullName evidence="2 3">Uncharacterized protein</fullName>
    </submittedName>
</protein>
<dbReference type="VEuPathDB" id="FungiDB:GGTG_10074"/>
<dbReference type="RefSeq" id="XP_009226201.1">
    <property type="nucleotide sequence ID" value="XM_009227937.1"/>
</dbReference>
<dbReference type="GeneID" id="20350532"/>
<evidence type="ECO:0000256" key="1">
    <source>
        <dbReference type="SAM" id="MobiDB-lite"/>
    </source>
</evidence>
<reference evidence="2" key="3">
    <citation type="submission" date="2010-09" db="EMBL/GenBank/DDBJ databases">
        <title>Annotation of Gaeumannomyces graminis var. tritici R3-111a-1.</title>
        <authorList>
            <consortium name="The Broad Institute Genome Sequencing Platform"/>
            <person name="Ma L.-J."/>
            <person name="Dead R."/>
            <person name="Young S.K."/>
            <person name="Zeng Q."/>
            <person name="Gargeya S."/>
            <person name="Fitzgerald M."/>
            <person name="Haas B."/>
            <person name="Abouelleil A."/>
            <person name="Alvarado L."/>
            <person name="Arachchi H.M."/>
            <person name="Berlin A."/>
            <person name="Brown A."/>
            <person name="Chapman S.B."/>
            <person name="Chen Z."/>
            <person name="Dunbar C."/>
            <person name="Freedman E."/>
            <person name="Gearin G."/>
            <person name="Gellesch M."/>
            <person name="Goldberg J."/>
            <person name="Griggs A."/>
            <person name="Gujja S."/>
            <person name="Heiman D."/>
            <person name="Howarth C."/>
            <person name="Larson L."/>
            <person name="Lui A."/>
            <person name="MacDonald P.J.P."/>
            <person name="Mehta T."/>
            <person name="Montmayeur A."/>
            <person name="Murphy C."/>
            <person name="Neiman D."/>
            <person name="Pearson M."/>
            <person name="Priest M."/>
            <person name="Roberts A."/>
            <person name="Saif S."/>
            <person name="Shea T."/>
            <person name="Shenoy N."/>
            <person name="Sisk P."/>
            <person name="Stolte C."/>
            <person name="Sykes S."/>
            <person name="Yandava C."/>
            <person name="Wortman J."/>
            <person name="Nusbaum C."/>
            <person name="Birren B."/>
        </authorList>
    </citation>
    <scope>NUCLEOTIDE SEQUENCE</scope>
    <source>
        <strain evidence="2">R3-111a-1</strain>
    </source>
</reference>
<sequence>MQRRSRLPISYFRQAAAIHRPFMLPLALPGGAEPDEGFVRLLSVSVRISASNGRSDEDPVTTANLPQNEWRQDR</sequence>
<accession>J3P991</accession>
<reference evidence="3" key="5">
    <citation type="submission" date="2018-04" db="UniProtKB">
        <authorList>
            <consortium name="EnsemblFungi"/>
        </authorList>
    </citation>
    <scope>IDENTIFICATION</scope>
    <source>
        <strain evidence="3">R3-111a-1</strain>
    </source>
</reference>
<gene>
    <name evidence="3" type="primary">20350532</name>
    <name evidence="2" type="ORF">GGTG_10074</name>
</gene>
<dbReference type="EnsemblFungi" id="EJT73227">
    <property type="protein sequence ID" value="EJT73227"/>
    <property type="gene ID" value="GGTG_10074"/>
</dbReference>
<feature type="region of interest" description="Disordered" evidence="1">
    <location>
        <begin position="50"/>
        <end position="74"/>
    </location>
</feature>
<proteinExistence type="predicted"/>
<dbReference type="Proteomes" id="UP000006039">
    <property type="component" value="Unassembled WGS sequence"/>
</dbReference>
<evidence type="ECO:0000313" key="2">
    <source>
        <dbReference type="EMBL" id="EJT73227.1"/>
    </source>
</evidence>
<dbReference type="EMBL" id="GL385399">
    <property type="protein sequence ID" value="EJT73227.1"/>
    <property type="molecule type" value="Genomic_DNA"/>
</dbReference>
<reference evidence="4" key="1">
    <citation type="submission" date="2010-07" db="EMBL/GenBank/DDBJ databases">
        <title>The genome sequence of Gaeumannomyces graminis var. tritici strain R3-111a-1.</title>
        <authorList>
            <consortium name="The Broad Institute Genome Sequencing Platform"/>
            <person name="Ma L.-J."/>
            <person name="Dead R."/>
            <person name="Young S."/>
            <person name="Zeng Q."/>
            <person name="Koehrsen M."/>
            <person name="Alvarado L."/>
            <person name="Berlin A."/>
            <person name="Chapman S.B."/>
            <person name="Chen Z."/>
            <person name="Freedman E."/>
            <person name="Gellesch M."/>
            <person name="Goldberg J."/>
            <person name="Griggs A."/>
            <person name="Gujja S."/>
            <person name="Heilman E.R."/>
            <person name="Heiman D."/>
            <person name="Hepburn T."/>
            <person name="Howarth C."/>
            <person name="Jen D."/>
            <person name="Larson L."/>
            <person name="Mehta T."/>
            <person name="Neiman D."/>
            <person name="Pearson M."/>
            <person name="Roberts A."/>
            <person name="Saif S."/>
            <person name="Shea T."/>
            <person name="Shenoy N."/>
            <person name="Sisk P."/>
            <person name="Stolte C."/>
            <person name="Sykes S."/>
            <person name="Walk T."/>
            <person name="White J."/>
            <person name="Yandava C."/>
            <person name="Haas B."/>
            <person name="Nusbaum C."/>
            <person name="Birren B."/>
        </authorList>
    </citation>
    <scope>NUCLEOTIDE SEQUENCE [LARGE SCALE GENOMIC DNA]</scope>
    <source>
        <strain evidence="4">R3-111a-1</strain>
    </source>
</reference>
<dbReference type="AlphaFoldDB" id="J3P991"/>
<name>J3P991_GAET3</name>
<evidence type="ECO:0000313" key="3">
    <source>
        <dbReference type="EnsemblFungi" id="EJT73227"/>
    </source>
</evidence>
<organism evidence="2">
    <name type="scientific">Gaeumannomyces tritici (strain R3-111a-1)</name>
    <name type="common">Wheat and barley take-all root rot fungus</name>
    <name type="synonym">Gaeumannomyces graminis var. tritici</name>
    <dbReference type="NCBI Taxonomy" id="644352"/>
    <lineage>
        <taxon>Eukaryota</taxon>
        <taxon>Fungi</taxon>
        <taxon>Dikarya</taxon>
        <taxon>Ascomycota</taxon>
        <taxon>Pezizomycotina</taxon>
        <taxon>Sordariomycetes</taxon>
        <taxon>Sordariomycetidae</taxon>
        <taxon>Magnaporthales</taxon>
        <taxon>Magnaporthaceae</taxon>
        <taxon>Gaeumannomyces</taxon>
    </lineage>
</organism>
<dbReference type="HOGENOM" id="CLU_2687978_0_0_1"/>
<feature type="compositionally biased region" description="Polar residues" evidence="1">
    <location>
        <begin position="61"/>
        <end position="74"/>
    </location>
</feature>
<reference evidence="3" key="4">
    <citation type="journal article" date="2015" name="G3 (Bethesda)">
        <title>Genome sequences of three phytopathogenic species of the Magnaporthaceae family of fungi.</title>
        <authorList>
            <person name="Okagaki L.H."/>
            <person name="Nunes C.C."/>
            <person name="Sailsbery J."/>
            <person name="Clay B."/>
            <person name="Brown D."/>
            <person name="John T."/>
            <person name="Oh Y."/>
            <person name="Young N."/>
            <person name="Fitzgerald M."/>
            <person name="Haas B.J."/>
            <person name="Zeng Q."/>
            <person name="Young S."/>
            <person name="Adiconis X."/>
            <person name="Fan L."/>
            <person name="Levin J.Z."/>
            <person name="Mitchell T.K."/>
            <person name="Okubara P.A."/>
            <person name="Farman M.L."/>
            <person name="Kohn L.M."/>
            <person name="Birren B."/>
            <person name="Ma L.-J."/>
            <person name="Dean R.A."/>
        </authorList>
    </citation>
    <scope>NUCLEOTIDE SEQUENCE</scope>
    <source>
        <strain evidence="3">R3-111a-1</strain>
    </source>
</reference>
<evidence type="ECO:0000313" key="4">
    <source>
        <dbReference type="Proteomes" id="UP000006039"/>
    </source>
</evidence>
<keyword evidence="4" id="KW-1185">Reference proteome</keyword>